<sequence length="712" mass="80272">MAIVKLEKMQLIGLKSNLAAVINFLSKQGCSEIRENTELAAALEAHKQENRAGHVVPESHAFKEAFIKQINNLALPQTQKVDVFDLPADNYAAFLTECTQRIEFLDKQIALSGVVKPVKSPMFKLRDEVDKEVYLSMRTRQEELLQSAKDFAELYMQKEQLQLTLNKENGLAEQLKPFRNLHVSQRREAERREAEHFAFLLGSLRNREHFLDLQPQLDNLSSPCVYEELELAEPQEQVVLLLAVEKDGLPELEKLLSAFAFKALPTLNLLVPHAGVDLGRTYQETLQTAEKLTAQINTLMQKLRDLTVHTQDWRILADFYRVQQERLQALCKLSSSEKIFVLEAFVPSKLKADLYNELEANYCVTCNDCAIGEDEKVPVMLSNCRQIRPYESVIEEFSMPDYHNDIDPTWILAPCYAFFFGAMLSDIGYGLIFFIAAMYLLLKNKVEGNARRFMWIFAGGGFFAILWGLAFGSFFGDLPSAITNGAFTLKPLFADPFKEPMIVMGSSVVLGMAHIACGMLLNMYKLCRNGDPRAAFTEIAPWFFIFGGIGVSVAGISWGKWMSLIAVCVIVFLSKKNSRNPIVQLITGILKLYDITGFVGDILSYTRITALVLSTSVIAMVVNMFAKMIGFGFPNIIVTLLILLLGHTMNIALSGLSAYVHTTRLHYVEFFGRFYDGGGDLFRPLSIHTKYTREKQVTKSLVERLRCAVSKN</sequence>
<keyword evidence="5 9" id="KW-1133">Transmembrane helix</keyword>
<dbReference type="InterPro" id="IPR002490">
    <property type="entry name" value="V-ATPase_116kDa_su"/>
</dbReference>
<dbReference type="Proteomes" id="UP001220478">
    <property type="component" value="Chromosome"/>
</dbReference>
<evidence type="ECO:0000313" key="10">
    <source>
        <dbReference type="EMBL" id="WEG36004.1"/>
    </source>
</evidence>
<keyword evidence="11" id="KW-1185">Reference proteome</keyword>
<keyword evidence="6" id="KW-0406">Ion transport</keyword>
<dbReference type="EMBL" id="CP118868">
    <property type="protein sequence ID" value="WEG36004.1"/>
    <property type="molecule type" value="Genomic_DNA"/>
</dbReference>
<evidence type="ECO:0000256" key="5">
    <source>
        <dbReference type="ARBA" id="ARBA00022989"/>
    </source>
</evidence>
<evidence type="ECO:0000256" key="3">
    <source>
        <dbReference type="ARBA" id="ARBA00022448"/>
    </source>
</evidence>
<keyword evidence="8" id="KW-0175">Coiled coil</keyword>
<reference evidence="10 11" key="1">
    <citation type="submission" date="2023-02" db="EMBL/GenBank/DDBJ databases">
        <title>Novel Oscillospiraceae bacterial genomes.</title>
        <authorList>
            <person name="Srinivasan S."/>
            <person name="Austin M.N."/>
            <person name="Fiedler T.L."/>
            <person name="Strenk S.M."/>
            <person name="Agnew K.J."/>
            <person name="Nagana Gowda G.A."/>
            <person name="Raftery D."/>
            <person name="Beamer M.A."/>
            <person name="Achilles S.L."/>
            <person name="Wiesenfeld H.C."/>
            <person name="Fredricks D.N."/>
            <person name="Hillier S.L."/>
        </authorList>
    </citation>
    <scope>NUCLEOTIDE SEQUENCE [LARGE SCALE GENOMIC DNA]</scope>
    <source>
        <strain evidence="10 11">CHIC02 1186E3-8</strain>
    </source>
</reference>
<dbReference type="Pfam" id="PF01496">
    <property type="entry name" value="V_ATPase_I"/>
    <property type="match status" value="2"/>
</dbReference>
<gene>
    <name evidence="10" type="ORF">PYS61_02205</name>
</gene>
<keyword evidence="7 9" id="KW-0472">Membrane</keyword>
<evidence type="ECO:0000256" key="4">
    <source>
        <dbReference type="ARBA" id="ARBA00022692"/>
    </source>
</evidence>
<feature type="transmembrane region" description="Helical" evidence="9">
    <location>
        <begin position="542"/>
        <end position="573"/>
    </location>
</feature>
<name>A0ABY8C7W3_9FIRM</name>
<feature type="coiled-coil region" evidence="8">
    <location>
        <begin position="282"/>
        <end position="309"/>
    </location>
</feature>
<evidence type="ECO:0000256" key="1">
    <source>
        <dbReference type="ARBA" id="ARBA00004141"/>
    </source>
</evidence>
<dbReference type="RefSeq" id="WP_315572029.1">
    <property type="nucleotide sequence ID" value="NZ_CP118868.1"/>
</dbReference>
<feature type="transmembrane region" description="Helical" evidence="9">
    <location>
        <begin position="610"/>
        <end position="630"/>
    </location>
</feature>
<proteinExistence type="inferred from homology"/>
<evidence type="ECO:0000256" key="2">
    <source>
        <dbReference type="ARBA" id="ARBA00009904"/>
    </source>
</evidence>
<evidence type="ECO:0000256" key="7">
    <source>
        <dbReference type="ARBA" id="ARBA00023136"/>
    </source>
</evidence>
<dbReference type="PANTHER" id="PTHR11629:SF63">
    <property type="entry name" value="V-TYPE PROTON ATPASE SUBUNIT A"/>
    <property type="match status" value="1"/>
</dbReference>
<comment type="similarity">
    <text evidence="2">Belongs to the V-ATPase 116 kDa subunit family.</text>
</comment>
<keyword evidence="3" id="KW-0813">Transport</keyword>
<protein>
    <submittedName>
        <fullName evidence="10">V-type ATPase 116kDa subunit family protein</fullName>
    </submittedName>
</protein>
<feature type="transmembrane region" description="Helical" evidence="9">
    <location>
        <begin position="585"/>
        <end position="603"/>
    </location>
</feature>
<feature type="transmembrane region" description="Helical" evidence="9">
    <location>
        <begin position="501"/>
        <end position="521"/>
    </location>
</feature>
<evidence type="ECO:0000256" key="9">
    <source>
        <dbReference type="SAM" id="Phobius"/>
    </source>
</evidence>
<keyword evidence="4 9" id="KW-0812">Transmembrane</keyword>
<evidence type="ECO:0000256" key="6">
    <source>
        <dbReference type="ARBA" id="ARBA00023065"/>
    </source>
</evidence>
<evidence type="ECO:0000256" key="8">
    <source>
        <dbReference type="SAM" id="Coils"/>
    </source>
</evidence>
<feature type="transmembrane region" description="Helical" evidence="9">
    <location>
        <begin position="636"/>
        <end position="660"/>
    </location>
</feature>
<accession>A0ABY8C7W3</accession>
<comment type="subcellular location">
    <subcellularLocation>
        <location evidence="1">Membrane</location>
        <topology evidence="1">Multi-pass membrane protein</topology>
    </subcellularLocation>
</comment>
<evidence type="ECO:0000313" key="11">
    <source>
        <dbReference type="Proteomes" id="UP001220478"/>
    </source>
</evidence>
<feature type="transmembrane region" description="Helical" evidence="9">
    <location>
        <begin position="453"/>
        <end position="475"/>
    </location>
</feature>
<organism evidence="10 11">
    <name type="scientific">Amygdalobacter indicium</name>
    <dbReference type="NCBI Taxonomy" id="3029272"/>
    <lineage>
        <taxon>Bacteria</taxon>
        <taxon>Bacillati</taxon>
        <taxon>Bacillota</taxon>
        <taxon>Clostridia</taxon>
        <taxon>Eubacteriales</taxon>
        <taxon>Oscillospiraceae</taxon>
        <taxon>Amygdalobacter</taxon>
    </lineage>
</organism>
<feature type="transmembrane region" description="Helical" evidence="9">
    <location>
        <begin position="416"/>
        <end position="441"/>
    </location>
</feature>
<dbReference type="PANTHER" id="PTHR11629">
    <property type="entry name" value="VACUOLAR PROTON ATPASES"/>
    <property type="match status" value="1"/>
</dbReference>